<reference evidence="1 2" key="1">
    <citation type="submission" date="2018-06" db="EMBL/GenBank/DDBJ databases">
        <authorList>
            <consortium name="Pathogen Informatics"/>
            <person name="Doyle S."/>
        </authorList>
    </citation>
    <scope>NUCLEOTIDE SEQUENCE [LARGE SCALE GENOMIC DNA]</scope>
    <source>
        <strain evidence="1 2">NCTC11179</strain>
    </source>
</reference>
<dbReference type="Proteomes" id="UP000255024">
    <property type="component" value="Unassembled WGS sequence"/>
</dbReference>
<sequence>MNHLYPKSEFRPLFNPHQFYFYQPKGCPLGFVLGMN</sequence>
<organism evidence="1 2">
    <name type="scientific">Myroides odoratus</name>
    <name type="common">Flavobacterium odoratum</name>
    <dbReference type="NCBI Taxonomy" id="256"/>
    <lineage>
        <taxon>Bacteria</taxon>
        <taxon>Pseudomonadati</taxon>
        <taxon>Bacteroidota</taxon>
        <taxon>Flavobacteriia</taxon>
        <taxon>Flavobacteriales</taxon>
        <taxon>Flavobacteriaceae</taxon>
        <taxon>Myroides</taxon>
    </lineage>
</organism>
<dbReference type="EMBL" id="UGQL01000001">
    <property type="protein sequence ID" value="STZ26508.1"/>
    <property type="molecule type" value="Genomic_DNA"/>
</dbReference>
<evidence type="ECO:0000313" key="2">
    <source>
        <dbReference type="Proteomes" id="UP000255024"/>
    </source>
</evidence>
<keyword evidence="2" id="KW-1185">Reference proteome</keyword>
<protein>
    <submittedName>
        <fullName evidence="1">Uncharacterized protein</fullName>
    </submittedName>
</protein>
<proteinExistence type="predicted"/>
<dbReference type="AlphaFoldDB" id="A0A378RWY5"/>
<accession>A0A378RWY5</accession>
<name>A0A378RWY5_MYROD</name>
<gene>
    <name evidence="1" type="ORF">NCTC11179_00023</name>
</gene>
<evidence type="ECO:0000313" key="1">
    <source>
        <dbReference type="EMBL" id="STZ26508.1"/>
    </source>
</evidence>